<accession>A0A0M2V8G2</accession>
<dbReference type="InterPro" id="IPR050090">
    <property type="entry name" value="Tyrosine_recombinase_XerCD"/>
</dbReference>
<keyword evidence="3" id="KW-0238">DNA-binding</keyword>
<dbReference type="AlphaFoldDB" id="A0A0M2V8G2"/>
<keyword evidence="2" id="KW-0229">DNA integration</keyword>
<dbReference type="OrthoDB" id="102994at2"/>
<dbReference type="PROSITE" id="PS51898">
    <property type="entry name" value="TYR_RECOMBINASE"/>
    <property type="match status" value="1"/>
</dbReference>
<dbReference type="InterPro" id="IPR002104">
    <property type="entry name" value="Integrase_catalytic"/>
</dbReference>
<proteinExistence type="inferred from homology"/>
<organism evidence="6 7">
    <name type="scientific">Arsukibacterium ikkense</name>
    <dbReference type="NCBI Taxonomy" id="336831"/>
    <lineage>
        <taxon>Bacteria</taxon>
        <taxon>Pseudomonadati</taxon>
        <taxon>Pseudomonadota</taxon>
        <taxon>Gammaproteobacteria</taxon>
        <taxon>Chromatiales</taxon>
        <taxon>Chromatiaceae</taxon>
        <taxon>Arsukibacterium</taxon>
    </lineage>
</organism>
<dbReference type="RefSeq" id="WP_046557632.1">
    <property type="nucleotide sequence ID" value="NZ_LAHO01000009.1"/>
</dbReference>
<dbReference type="InterPro" id="IPR011010">
    <property type="entry name" value="DNA_brk_join_enz"/>
</dbReference>
<dbReference type="PANTHER" id="PTHR30349:SF41">
    <property type="entry name" value="INTEGRASE_RECOMBINASE PROTEIN MJ0367-RELATED"/>
    <property type="match status" value="1"/>
</dbReference>
<keyword evidence="4" id="KW-0233">DNA recombination</keyword>
<evidence type="ECO:0000313" key="6">
    <source>
        <dbReference type="EMBL" id="KKO45458.1"/>
    </source>
</evidence>
<dbReference type="GO" id="GO:0006310">
    <property type="term" value="P:DNA recombination"/>
    <property type="evidence" value="ECO:0007669"/>
    <property type="project" value="UniProtKB-KW"/>
</dbReference>
<dbReference type="InterPro" id="IPR010998">
    <property type="entry name" value="Integrase_recombinase_N"/>
</dbReference>
<dbReference type="GO" id="GO:0015074">
    <property type="term" value="P:DNA integration"/>
    <property type="evidence" value="ECO:0007669"/>
    <property type="project" value="UniProtKB-KW"/>
</dbReference>
<protein>
    <submittedName>
        <fullName evidence="6">Integrase</fullName>
    </submittedName>
</protein>
<sequence>MSKVLEKHRLTPTLQVYKQSNCYNWIARLKINKTHFSRSTKTRDLSEAIAKAHRIYIEYEIRFETNNFVVETKRFSFAADKVIQQMKQAITAGMGKVIYDDYIGALRKYHIPFFGNTHVTRIDDDQLTEFDQWRVAQLGRIPAKSTIQNHNSALQMVFDYAVKKKWMLVSQVPTLENNGAGGQRRAAFNIDEYIKVREKVEEMQHEGRRVKTRQIRELLLDYMDFAILTGMRPGSEMDNLTWADMHIERDADRCRFYVTVRKGKTTKYTGTREIVCKEAIVKVLQRLSQRFPNRKKDDRVLRIVDGSSIKEMSRHFEKALELTQLKNSQQGERSLYSLRHSYITWELIAQNVSIDVLARQCGTGIQMIEQHYSHVIPRMFGRQLSGVELETKKLVNKQFSEVHYDELLQNQIARWANNYKLRGFI</sequence>
<evidence type="ECO:0000256" key="3">
    <source>
        <dbReference type="ARBA" id="ARBA00023125"/>
    </source>
</evidence>
<comment type="similarity">
    <text evidence="1">Belongs to the 'phage' integrase family.</text>
</comment>
<comment type="caution">
    <text evidence="6">The sequence shown here is derived from an EMBL/GenBank/DDBJ whole genome shotgun (WGS) entry which is preliminary data.</text>
</comment>
<evidence type="ECO:0000256" key="1">
    <source>
        <dbReference type="ARBA" id="ARBA00008857"/>
    </source>
</evidence>
<dbReference type="PATRIC" id="fig|336831.14.peg.971"/>
<evidence type="ECO:0000313" key="7">
    <source>
        <dbReference type="Proteomes" id="UP000034228"/>
    </source>
</evidence>
<evidence type="ECO:0000256" key="4">
    <source>
        <dbReference type="ARBA" id="ARBA00023172"/>
    </source>
</evidence>
<dbReference type="Gene3D" id="1.10.443.10">
    <property type="entry name" value="Intergrase catalytic core"/>
    <property type="match status" value="1"/>
</dbReference>
<dbReference type="InterPro" id="IPR013762">
    <property type="entry name" value="Integrase-like_cat_sf"/>
</dbReference>
<dbReference type="EMBL" id="LAHO01000009">
    <property type="protein sequence ID" value="KKO45458.1"/>
    <property type="molecule type" value="Genomic_DNA"/>
</dbReference>
<dbReference type="GO" id="GO:0003677">
    <property type="term" value="F:DNA binding"/>
    <property type="evidence" value="ECO:0007669"/>
    <property type="project" value="UniProtKB-KW"/>
</dbReference>
<gene>
    <name evidence="6" type="ORF">WG68_10445</name>
</gene>
<reference evidence="6 7" key="1">
    <citation type="submission" date="2015-03" db="EMBL/GenBank/DDBJ databases">
        <title>Draft genome sequences of two protease-producing strains of Arsukibacterium isolated from two cold and alkaline environments.</title>
        <authorList>
            <person name="Lylloff J.E."/>
            <person name="Skov L.B."/>
            <person name="Jepsen M."/>
            <person name="Hallin P.F."/>
            <person name="Sorensen S.J."/>
            <person name="Stougaard P."/>
            <person name="Glaring M.A."/>
        </authorList>
    </citation>
    <scope>NUCLEOTIDE SEQUENCE [LARGE SCALE GENOMIC DNA]</scope>
    <source>
        <strain evidence="6 7">GCM72</strain>
    </source>
</reference>
<evidence type="ECO:0000259" key="5">
    <source>
        <dbReference type="PROSITE" id="PS51898"/>
    </source>
</evidence>
<evidence type="ECO:0000256" key="2">
    <source>
        <dbReference type="ARBA" id="ARBA00022908"/>
    </source>
</evidence>
<dbReference type="Proteomes" id="UP000034228">
    <property type="component" value="Unassembled WGS sequence"/>
</dbReference>
<dbReference type="STRING" id="336831.WG68_10445"/>
<dbReference type="Gene3D" id="1.10.150.130">
    <property type="match status" value="1"/>
</dbReference>
<dbReference type="PANTHER" id="PTHR30349">
    <property type="entry name" value="PHAGE INTEGRASE-RELATED"/>
    <property type="match status" value="1"/>
</dbReference>
<keyword evidence="7" id="KW-1185">Reference proteome</keyword>
<feature type="domain" description="Tyr recombinase" evidence="5">
    <location>
        <begin position="183"/>
        <end position="385"/>
    </location>
</feature>
<dbReference type="SUPFAM" id="SSF56349">
    <property type="entry name" value="DNA breaking-rejoining enzymes"/>
    <property type="match status" value="1"/>
</dbReference>
<name>A0A0M2V8G2_9GAMM</name>